<evidence type="ECO:0000256" key="3">
    <source>
        <dbReference type="ARBA" id="ARBA00022475"/>
    </source>
</evidence>
<comment type="similarity">
    <text evidence="2">Belongs to the CPA3 antiporters (TC 2.A.63) subunit B family.</text>
</comment>
<keyword evidence="4 7" id="KW-0812">Transmembrane</keyword>
<evidence type="ECO:0000256" key="5">
    <source>
        <dbReference type="ARBA" id="ARBA00022989"/>
    </source>
</evidence>
<keyword evidence="10" id="KW-1185">Reference proteome</keyword>
<gene>
    <name evidence="9" type="ORF">SporoS204_10820</name>
</gene>
<evidence type="ECO:0000256" key="7">
    <source>
        <dbReference type="SAM" id="Phobius"/>
    </source>
</evidence>
<feature type="transmembrane region" description="Helical" evidence="7">
    <location>
        <begin position="35"/>
        <end position="55"/>
    </location>
</feature>
<keyword evidence="5 7" id="KW-1133">Transmembrane helix</keyword>
<feature type="transmembrane region" description="Helical" evidence="7">
    <location>
        <begin position="114"/>
        <end position="136"/>
    </location>
</feature>
<dbReference type="InterPro" id="IPR050622">
    <property type="entry name" value="CPA3_antiporter_subunitB"/>
</dbReference>
<accession>A0ABM6JWQ6</accession>
<evidence type="ECO:0000256" key="4">
    <source>
        <dbReference type="ARBA" id="ARBA00022692"/>
    </source>
</evidence>
<comment type="subcellular location">
    <subcellularLocation>
        <location evidence="1">Cell membrane</location>
        <topology evidence="1">Multi-pass membrane protein</topology>
    </subcellularLocation>
</comment>
<sequence length="141" mass="15113">MKKNDVILQTVTKIVFFIILTFGVELFISGHNNPGGGFIGGLVLSSAFVLLYLVYDIETVHRGTPFDFKRVAALGVLLAVGTGMLSILFGESFLSQTTWLVDLPVFGETELGTMTIFEAGVALTVLGVVVTIILGISEDVE</sequence>
<organism evidence="9 10">
    <name type="scientific">Sporosarcina ureae</name>
    <dbReference type="NCBI Taxonomy" id="1571"/>
    <lineage>
        <taxon>Bacteria</taxon>
        <taxon>Bacillati</taxon>
        <taxon>Bacillota</taxon>
        <taxon>Bacilli</taxon>
        <taxon>Bacillales</taxon>
        <taxon>Caryophanaceae</taxon>
        <taxon>Sporosarcina</taxon>
    </lineage>
</organism>
<dbReference type="Proteomes" id="UP000192486">
    <property type="component" value="Chromosome"/>
</dbReference>
<dbReference type="PANTHER" id="PTHR33932:SF4">
    <property type="entry name" value="NA(+)_H(+) ANTIPORTER SUBUNIT B"/>
    <property type="match status" value="1"/>
</dbReference>
<evidence type="ECO:0000259" key="8">
    <source>
        <dbReference type="Pfam" id="PF04039"/>
    </source>
</evidence>
<feature type="transmembrane region" description="Helical" evidence="7">
    <location>
        <begin position="71"/>
        <end position="94"/>
    </location>
</feature>
<evidence type="ECO:0000256" key="1">
    <source>
        <dbReference type="ARBA" id="ARBA00004651"/>
    </source>
</evidence>
<proteinExistence type="inferred from homology"/>
<reference evidence="9 10" key="1">
    <citation type="submission" date="2016-04" db="EMBL/GenBank/DDBJ databases">
        <title>Comparative Genomics and Epigenetics of Sporosarcina ureae.</title>
        <authorList>
            <person name="Oliver A.S."/>
            <person name="Cooper K.K."/>
        </authorList>
    </citation>
    <scope>NUCLEOTIDE SEQUENCE [LARGE SCALE GENOMIC DNA]</scope>
    <source>
        <strain evidence="9 10">S204</strain>
    </source>
</reference>
<evidence type="ECO:0000256" key="6">
    <source>
        <dbReference type="ARBA" id="ARBA00023136"/>
    </source>
</evidence>
<dbReference type="RefSeq" id="WP_029054757.1">
    <property type="nucleotide sequence ID" value="NZ_CP015108.1"/>
</dbReference>
<dbReference type="NCBIfam" id="NF009223">
    <property type="entry name" value="PRK12573.1"/>
    <property type="match status" value="1"/>
</dbReference>
<dbReference type="EMBL" id="CP015108">
    <property type="protein sequence ID" value="ARF14597.1"/>
    <property type="molecule type" value="Genomic_DNA"/>
</dbReference>
<feature type="transmembrane region" description="Helical" evidence="7">
    <location>
        <begin position="7"/>
        <end position="29"/>
    </location>
</feature>
<evidence type="ECO:0000256" key="2">
    <source>
        <dbReference type="ARBA" id="ARBA00009425"/>
    </source>
</evidence>
<evidence type="ECO:0000313" key="9">
    <source>
        <dbReference type="EMBL" id="ARF14597.1"/>
    </source>
</evidence>
<keyword evidence="6 7" id="KW-0472">Membrane</keyword>
<feature type="domain" description="Na+/H+ antiporter MnhB subunit-related protein" evidence="8">
    <location>
        <begin position="7"/>
        <end position="131"/>
    </location>
</feature>
<keyword evidence="3" id="KW-1003">Cell membrane</keyword>
<dbReference type="PANTHER" id="PTHR33932">
    <property type="entry name" value="NA(+)/H(+) ANTIPORTER SUBUNIT B"/>
    <property type="match status" value="1"/>
</dbReference>
<dbReference type="InterPro" id="IPR007182">
    <property type="entry name" value="MnhB"/>
</dbReference>
<evidence type="ECO:0000313" key="10">
    <source>
        <dbReference type="Proteomes" id="UP000192486"/>
    </source>
</evidence>
<protein>
    <submittedName>
        <fullName evidence="9">Cation:proton antiporter</fullName>
    </submittedName>
</protein>
<name>A0ABM6JWQ6_SPOUR</name>
<dbReference type="Pfam" id="PF04039">
    <property type="entry name" value="MnhB"/>
    <property type="match status" value="1"/>
</dbReference>